<gene>
    <name evidence="2" type="ORF">ELAC_0658</name>
</gene>
<dbReference type="OrthoDB" id="263788at2"/>
<proteinExistence type="predicted"/>
<dbReference type="NCBIfam" id="TIGR02246">
    <property type="entry name" value="SgcJ/EcaC family oxidoreductase"/>
    <property type="match status" value="1"/>
</dbReference>
<dbReference type="InterPro" id="IPR027843">
    <property type="entry name" value="DUF4440"/>
</dbReference>
<dbReference type="Gene3D" id="3.10.450.50">
    <property type="match status" value="1"/>
</dbReference>
<organism evidence="2 3">
    <name type="scientific">Estrella lausannensis</name>
    <dbReference type="NCBI Taxonomy" id="483423"/>
    <lineage>
        <taxon>Bacteria</taxon>
        <taxon>Pseudomonadati</taxon>
        <taxon>Chlamydiota</taxon>
        <taxon>Chlamydiia</taxon>
        <taxon>Parachlamydiales</taxon>
        <taxon>Candidatus Criblamydiaceae</taxon>
        <taxon>Estrella</taxon>
    </lineage>
</organism>
<name>A0A0H5E456_9BACT</name>
<dbReference type="InterPro" id="IPR032710">
    <property type="entry name" value="NTF2-like_dom_sf"/>
</dbReference>
<feature type="domain" description="DUF4440" evidence="1">
    <location>
        <begin position="30"/>
        <end position="138"/>
    </location>
</feature>
<dbReference type="RefSeq" id="WP_098037867.1">
    <property type="nucleotide sequence ID" value="NZ_CWGJ01000011.1"/>
</dbReference>
<reference evidence="3" key="1">
    <citation type="submission" date="2015-06" db="EMBL/GenBank/DDBJ databases">
        <authorList>
            <person name="Bertelli C."/>
        </authorList>
    </citation>
    <scope>NUCLEOTIDE SEQUENCE [LARGE SCALE GENOMIC DNA]</scope>
    <source>
        <strain evidence="3">CRIB-30</strain>
    </source>
</reference>
<keyword evidence="3" id="KW-1185">Reference proteome</keyword>
<evidence type="ECO:0000313" key="2">
    <source>
        <dbReference type="EMBL" id="CRX38010.1"/>
    </source>
</evidence>
<sequence length="295" mass="33220">MHWRYYLPVSLLLLIAVACDKQGKGEESAILERTDQYKTAYNQKDIKAIGALWAQDGEFVRPDLGVIHEGRDAIEKAYSYAFAKGGDAKIELKVNNIAFPEPGSAVQSGVATLTKGGQEISKTVYKAVFEKNDGKWLIAKVSEIEQGDAPTNYEHLKELEWMIGNWIDEDEESENSLEFSWDRYKNFITQKFTLVSEGVFQLEGRQLIAWDPSQERIRSWVFDSDGGFGEGIWHKKGDSWVVETSHTLADGSKASATNIYTPIDKDTYRWESTGREVGGELLPDIEPVTVKRVKG</sequence>
<dbReference type="EMBL" id="CWGJ01000011">
    <property type="protein sequence ID" value="CRX38010.1"/>
    <property type="molecule type" value="Genomic_DNA"/>
</dbReference>
<evidence type="ECO:0000259" key="1">
    <source>
        <dbReference type="Pfam" id="PF14534"/>
    </source>
</evidence>
<accession>A0A0H5E456</accession>
<protein>
    <submittedName>
        <fullName evidence="2">Conserved putative secreted protein</fullName>
    </submittedName>
</protein>
<dbReference type="PROSITE" id="PS51257">
    <property type="entry name" value="PROKAR_LIPOPROTEIN"/>
    <property type="match status" value="1"/>
</dbReference>
<evidence type="ECO:0000313" key="3">
    <source>
        <dbReference type="Proteomes" id="UP000220251"/>
    </source>
</evidence>
<dbReference type="InterPro" id="IPR011944">
    <property type="entry name" value="Steroid_delta5-4_isomerase"/>
</dbReference>
<dbReference type="Proteomes" id="UP000220251">
    <property type="component" value="Unassembled WGS sequence"/>
</dbReference>
<dbReference type="SUPFAM" id="SSF54427">
    <property type="entry name" value="NTF2-like"/>
    <property type="match status" value="1"/>
</dbReference>
<dbReference type="Pfam" id="PF14534">
    <property type="entry name" value="DUF4440"/>
    <property type="match status" value="1"/>
</dbReference>
<dbReference type="AlphaFoldDB" id="A0A0H5E456"/>